<dbReference type="EMBL" id="MGFH01000230">
    <property type="protein sequence ID" value="OGM01646.1"/>
    <property type="molecule type" value="Genomic_DNA"/>
</dbReference>
<comment type="caution">
    <text evidence="1">The sequence shown here is derived from an EMBL/GenBank/DDBJ whole genome shotgun (WGS) entry which is preliminary data.</text>
</comment>
<accession>A0A1F7WFM9</accession>
<name>A0A1F7WFM9_9BACT</name>
<dbReference type="AlphaFoldDB" id="A0A1F7WFM9"/>
<organism evidence="1 2">
    <name type="scientific">Candidatus Wallbacteria bacterium GWC2_49_35</name>
    <dbReference type="NCBI Taxonomy" id="1817813"/>
    <lineage>
        <taxon>Bacteria</taxon>
        <taxon>Candidatus Walliibacteriota</taxon>
    </lineage>
</organism>
<proteinExistence type="predicted"/>
<reference evidence="1 2" key="1">
    <citation type="journal article" date="2016" name="Nat. Commun.">
        <title>Thousands of microbial genomes shed light on interconnected biogeochemical processes in an aquifer system.</title>
        <authorList>
            <person name="Anantharaman K."/>
            <person name="Brown C.T."/>
            <person name="Hug L.A."/>
            <person name="Sharon I."/>
            <person name="Castelle C.J."/>
            <person name="Probst A.J."/>
            <person name="Thomas B.C."/>
            <person name="Singh A."/>
            <person name="Wilkins M.J."/>
            <person name="Karaoz U."/>
            <person name="Brodie E.L."/>
            <person name="Williams K.H."/>
            <person name="Hubbard S.S."/>
            <person name="Banfield J.F."/>
        </authorList>
    </citation>
    <scope>NUCLEOTIDE SEQUENCE [LARGE SCALE GENOMIC DNA]</scope>
</reference>
<dbReference type="Proteomes" id="UP000178735">
    <property type="component" value="Unassembled WGS sequence"/>
</dbReference>
<gene>
    <name evidence="1" type="ORF">A2008_06320</name>
</gene>
<dbReference type="STRING" id="1817813.A2008_06320"/>
<evidence type="ECO:0000313" key="1">
    <source>
        <dbReference type="EMBL" id="OGM01646.1"/>
    </source>
</evidence>
<sequence>MQKSRLLSVLLIVFYFMAIAGVSHVSAAPDSFKLCPAGCDAVMYFDVKALSGFITKNNMAAQFKDQVEKIKAAASVDIFKDINSFTAVLTNIANYKMGKNPEGAFLFEGYFRSEEIAKKLTEAGLKFETIENTKMFKLDEDVYLAMPSEKYLVYGNLSEIKAICLLIAAKEKNNIETDEFFKKEINMADVAGKNFTLTVKLPKILSDLATSIAKINKDQAVFSSLEGFVAAASGTDLFFKYMYLSKEDADKGVASAKEFMENGFKQISSNAKKMTEGAADTTKVAVERFNFVKSGLVLMLKLQQTMKIEQKEKSVYINFSLAQAEKETADFIHSLFEAFIATLAKSDAKAPAAATGN</sequence>
<protein>
    <submittedName>
        <fullName evidence="1">Uncharacterized protein</fullName>
    </submittedName>
</protein>
<evidence type="ECO:0000313" key="2">
    <source>
        <dbReference type="Proteomes" id="UP000178735"/>
    </source>
</evidence>